<dbReference type="Gene3D" id="2.60.40.1120">
    <property type="entry name" value="Carboxypeptidase-like, regulatory domain"/>
    <property type="match status" value="1"/>
</dbReference>
<keyword evidence="7" id="KW-1185">Reference proteome</keyword>
<proteinExistence type="predicted"/>
<name>A0A2S0RF46_9FLAO</name>
<keyword evidence="3" id="KW-0998">Cell outer membrane</keyword>
<accession>A0A2S0RF46</accession>
<keyword evidence="6" id="KW-0675">Receptor</keyword>
<dbReference type="InterPro" id="IPR037066">
    <property type="entry name" value="Plug_dom_sf"/>
</dbReference>
<gene>
    <name evidence="6" type="ORF">HYN48_08680</name>
</gene>
<dbReference type="Gene3D" id="2.170.130.10">
    <property type="entry name" value="TonB-dependent receptor, plug domain"/>
    <property type="match status" value="1"/>
</dbReference>
<dbReference type="RefSeq" id="WP_108370731.1">
    <property type="nucleotide sequence ID" value="NZ_CP028811.1"/>
</dbReference>
<dbReference type="EMBL" id="CP028811">
    <property type="protein sequence ID" value="AWA30149.1"/>
    <property type="molecule type" value="Genomic_DNA"/>
</dbReference>
<dbReference type="OrthoDB" id="1075473at2"/>
<evidence type="ECO:0000259" key="5">
    <source>
        <dbReference type="Pfam" id="PF07715"/>
    </source>
</evidence>
<feature type="domain" description="TonB-dependent receptor plug" evidence="5">
    <location>
        <begin position="133"/>
        <end position="213"/>
    </location>
</feature>
<dbReference type="Gene3D" id="2.40.170.20">
    <property type="entry name" value="TonB-dependent receptor, beta-barrel domain"/>
    <property type="match status" value="1"/>
</dbReference>
<evidence type="ECO:0000256" key="1">
    <source>
        <dbReference type="ARBA" id="ARBA00004442"/>
    </source>
</evidence>
<dbReference type="AlphaFoldDB" id="A0A2S0RF46"/>
<evidence type="ECO:0000313" key="7">
    <source>
        <dbReference type="Proteomes" id="UP000244193"/>
    </source>
</evidence>
<dbReference type="Proteomes" id="UP000244193">
    <property type="component" value="Chromosome"/>
</dbReference>
<organism evidence="6 7">
    <name type="scientific">Flavobacterium magnum</name>
    <dbReference type="NCBI Taxonomy" id="2162713"/>
    <lineage>
        <taxon>Bacteria</taxon>
        <taxon>Pseudomonadati</taxon>
        <taxon>Bacteroidota</taxon>
        <taxon>Flavobacteriia</taxon>
        <taxon>Flavobacteriales</taxon>
        <taxon>Flavobacteriaceae</taxon>
        <taxon>Flavobacterium</taxon>
    </lineage>
</organism>
<dbReference type="KEGG" id="fmg:HYN48_08680"/>
<evidence type="ECO:0000256" key="2">
    <source>
        <dbReference type="ARBA" id="ARBA00023136"/>
    </source>
</evidence>
<comment type="subcellular location">
    <subcellularLocation>
        <location evidence="1">Cell outer membrane</location>
    </subcellularLocation>
</comment>
<evidence type="ECO:0000313" key="6">
    <source>
        <dbReference type="EMBL" id="AWA30149.1"/>
    </source>
</evidence>
<keyword evidence="4" id="KW-0732">Signal</keyword>
<dbReference type="InterPro" id="IPR036942">
    <property type="entry name" value="Beta-barrel_TonB_sf"/>
</dbReference>
<reference evidence="6 7" key="1">
    <citation type="submission" date="2018-04" db="EMBL/GenBank/DDBJ databases">
        <title>Genome sequencing of Flavobacterium sp. HYN0048.</title>
        <authorList>
            <person name="Yi H."/>
            <person name="Baek C."/>
        </authorList>
    </citation>
    <scope>NUCLEOTIDE SEQUENCE [LARGE SCALE GENOMIC DNA]</scope>
    <source>
        <strain evidence="6 7">HYN0048</strain>
    </source>
</reference>
<feature type="chain" id="PRO_5015571181" evidence="4">
    <location>
        <begin position="19"/>
        <end position="712"/>
    </location>
</feature>
<keyword evidence="2" id="KW-0472">Membrane</keyword>
<sequence>MRTIITMFLLLLAGSGFAQTKISGKVTDPKGNPLHGANVFLDGTYDGATTDTEGNFNFTTTETGPVTLRITYLAFTPYSETFDATTYIPKTFSLKESLNSLDTVVINAGTFEAGDKGRVAVLKPLDIVTTAGSAGDIVAALQTLPGTQTVGESGRLFVRGGESDETQTFVDGLRVPQPYGASANNIPTRGRFSPFLFSGISFSTGGYSAEYGEALSSVLLLNTTDDPDQEKTDVSLMTVGLGVGNTQMWKKSSLSLNVAFIDLSAYQAAVPQAVDWNRPYQSLSGEAVYRYHFENNGLLKVYGAFDASRFSLNQVDINKPEKVRFGLENNNFYFNSVYKGYFGDNWQLTAGLSHGLGRNDIRIDADDVDNVENATHLKMKLKKTFSEHIKLNFGADYFITAFDEHFQPFGGVRYSTGYDANIAAGYAEADILFTKKWAGKFGFRASNNDYLDQSAIMPRASLAYKVSKFGTLSVAYGDFVQAPKQEYLKYSSRFENEKTQHYILNYQYARNGQTFRAETYYKKYDDLVKFTSTTYNNGGFGYAKGVDVFWRDNKNIKNLEYWFSYSYIDTQRDYRDFAYEVTPSFVSKHTASLVTKYWIQSLKSQVGFTNSFNSGRPYNNPNDVGFMQGKTKAYNNLSLSWAYLLSQQKILYFSISNVLGTHNVFGYEYANAPDADGTYRSRAITPTADQFFFVGFFWTISKDKKSNQLDNL</sequence>
<dbReference type="Pfam" id="PF07715">
    <property type="entry name" value="Plug"/>
    <property type="match status" value="1"/>
</dbReference>
<dbReference type="InterPro" id="IPR008969">
    <property type="entry name" value="CarboxyPept-like_regulatory"/>
</dbReference>
<dbReference type="GO" id="GO:0009279">
    <property type="term" value="C:cell outer membrane"/>
    <property type="evidence" value="ECO:0007669"/>
    <property type="project" value="UniProtKB-SubCell"/>
</dbReference>
<evidence type="ECO:0000256" key="4">
    <source>
        <dbReference type="SAM" id="SignalP"/>
    </source>
</evidence>
<dbReference type="SUPFAM" id="SSF49464">
    <property type="entry name" value="Carboxypeptidase regulatory domain-like"/>
    <property type="match status" value="1"/>
</dbReference>
<evidence type="ECO:0000256" key="3">
    <source>
        <dbReference type="ARBA" id="ARBA00023237"/>
    </source>
</evidence>
<dbReference type="InterPro" id="IPR012910">
    <property type="entry name" value="Plug_dom"/>
</dbReference>
<protein>
    <submittedName>
        <fullName evidence="6">TonB-dependent receptor</fullName>
    </submittedName>
</protein>
<feature type="signal peptide" evidence="4">
    <location>
        <begin position="1"/>
        <end position="18"/>
    </location>
</feature>
<dbReference type="SUPFAM" id="SSF56935">
    <property type="entry name" value="Porins"/>
    <property type="match status" value="1"/>
</dbReference>
<dbReference type="Pfam" id="PF13715">
    <property type="entry name" value="CarbopepD_reg_2"/>
    <property type="match status" value="1"/>
</dbReference>